<keyword evidence="4" id="KW-1185">Reference proteome</keyword>
<dbReference type="EMBL" id="JAJFAZ020000002">
    <property type="protein sequence ID" value="KAI5343970.1"/>
    <property type="molecule type" value="Genomic_DNA"/>
</dbReference>
<comment type="caution">
    <text evidence="3">The sequence shown here is derived from an EMBL/GenBank/DDBJ whole genome shotgun (WGS) entry which is preliminary data.</text>
</comment>
<dbReference type="Gene3D" id="3.10.10.10">
    <property type="entry name" value="HIV Type 1 Reverse Transcriptase, subunit A, domain 1"/>
    <property type="match status" value="1"/>
</dbReference>
<accession>A0AAD4WI69</accession>
<dbReference type="InterPro" id="IPR000477">
    <property type="entry name" value="RT_dom"/>
</dbReference>
<protein>
    <recommendedName>
        <fullName evidence="2">Reverse transcriptase domain-containing protein</fullName>
    </recommendedName>
</protein>
<sequence>MPGIAPEVISHKLSISPAYKPVRQKRRSYDTERYEAMRTEVDKLQTIGFILEATYPVWLENSVMVRKATGGWRMCQDYTDLNKACPKDSFPLPRIDQLVDATAGHELLSFMDAYSGYNQIFMHPPDSEHTAFITDKGLYCYNVMPFGLKNAGATYQRLVNKIFAGYIGNIMEVYVDDMLVKSRTAEEHLHNLSIMFGILKDYRMRLNPKKCAFGVSSEKFLGFMISQRGIEANPEKIKTSAILSGARNQSPDQPTAPASAPETRNFWPIDQVGDRTRRIRHTVRSKARRKGPGYCRFYLRAYPINSTVNARGRDRDRIAR</sequence>
<dbReference type="Gene3D" id="3.30.70.270">
    <property type="match status" value="1"/>
</dbReference>
<dbReference type="SUPFAM" id="SSF56672">
    <property type="entry name" value="DNA/RNA polymerases"/>
    <property type="match status" value="1"/>
</dbReference>
<evidence type="ECO:0000259" key="2">
    <source>
        <dbReference type="PROSITE" id="PS50878"/>
    </source>
</evidence>
<dbReference type="InterPro" id="IPR043502">
    <property type="entry name" value="DNA/RNA_pol_sf"/>
</dbReference>
<dbReference type="Pfam" id="PF00078">
    <property type="entry name" value="RVT_1"/>
    <property type="match status" value="1"/>
</dbReference>
<proteinExistence type="predicted"/>
<evidence type="ECO:0000313" key="3">
    <source>
        <dbReference type="EMBL" id="KAI5343970.1"/>
    </source>
</evidence>
<dbReference type="AlphaFoldDB" id="A0AAD4WI69"/>
<dbReference type="InterPro" id="IPR043128">
    <property type="entry name" value="Rev_trsase/Diguanyl_cyclase"/>
</dbReference>
<name>A0AAD4WI69_PRUDU</name>
<organism evidence="3 4">
    <name type="scientific">Prunus dulcis</name>
    <name type="common">Almond</name>
    <name type="synonym">Amygdalus dulcis</name>
    <dbReference type="NCBI Taxonomy" id="3755"/>
    <lineage>
        <taxon>Eukaryota</taxon>
        <taxon>Viridiplantae</taxon>
        <taxon>Streptophyta</taxon>
        <taxon>Embryophyta</taxon>
        <taxon>Tracheophyta</taxon>
        <taxon>Spermatophyta</taxon>
        <taxon>Magnoliopsida</taxon>
        <taxon>eudicotyledons</taxon>
        <taxon>Gunneridae</taxon>
        <taxon>Pentapetalae</taxon>
        <taxon>rosids</taxon>
        <taxon>fabids</taxon>
        <taxon>Rosales</taxon>
        <taxon>Rosaceae</taxon>
        <taxon>Amygdaloideae</taxon>
        <taxon>Amygdaleae</taxon>
        <taxon>Prunus</taxon>
    </lineage>
</organism>
<dbReference type="PROSITE" id="PS50878">
    <property type="entry name" value="RT_POL"/>
    <property type="match status" value="1"/>
</dbReference>
<evidence type="ECO:0000313" key="4">
    <source>
        <dbReference type="Proteomes" id="UP001054821"/>
    </source>
</evidence>
<dbReference type="PANTHER" id="PTHR24559:SF444">
    <property type="entry name" value="REVERSE TRANSCRIPTASE DOMAIN-CONTAINING PROTEIN"/>
    <property type="match status" value="1"/>
</dbReference>
<feature type="domain" description="Reverse transcriptase" evidence="2">
    <location>
        <begin position="1"/>
        <end position="225"/>
    </location>
</feature>
<gene>
    <name evidence="3" type="ORF">L3X38_011847</name>
</gene>
<feature type="region of interest" description="Disordered" evidence="1">
    <location>
        <begin position="243"/>
        <end position="266"/>
    </location>
</feature>
<dbReference type="PANTHER" id="PTHR24559">
    <property type="entry name" value="TRANSPOSON TY3-I GAG-POL POLYPROTEIN"/>
    <property type="match status" value="1"/>
</dbReference>
<dbReference type="InterPro" id="IPR053134">
    <property type="entry name" value="RNA-dir_DNA_polymerase"/>
</dbReference>
<dbReference type="CDD" id="cd01647">
    <property type="entry name" value="RT_LTR"/>
    <property type="match status" value="1"/>
</dbReference>
<evidence type="ECO:0000256" key="1">
    <source>
        <dbReference type="SAM" id="MobiDB-lite"/>
    </source>
</evidence>
<reference evidence="3 4" key="1">
    <citation type="journal article" date="2022" name="G3 (Bethesda)">
        <title>Whole-genome sequence and methylome profiling of the almond [Prunus dulcis (Mill.) D.A. Webb] cultivar 'Nonpareil'.</title>
        <authorList>
            <person name="D'Amico-Willman K.M."/>
            <person name="Ouma W.Z."/>
            <person name="Meulia T."/>
            <person name="Sideli G.M."/>
            <person name="Gradziel T.M."/>
            <person name="Fresnedo-Ramirez J."/>
        </authorList>
    </citation>
    <scope>NUCLEOTIDE SEQUENCE [LARGE SCALE GENOMIC DNA]</scope>
    <source>
        <strain evidence="3">Clone GOH B32 T37-40</strain>
    </source>
</reference>
<dbReference type="Proteomes" id="UP001054821">
    <property type="component" value="Chromosome 2"/>
</dbReference>